<feature type="compositionally biased region" description="Low complexity" evidence="1">
    <location>
        <begin position="212"/>
        <end position="251"/>
    </location>
</feature>
<evidence type="ECO:0000256" key="1">
    <source>
        <dbReference type="SAM" id="MobiDB-lite"/>
    </source>
</evidence>
<dbReference type="OMA" id="KTCAYAF"/>
<feature type="compositionally biased region" description="Low complexity" evidence="1">
    <location>
        <begin position="998"/>
        <end position="1016"/>
    </location>
</feature>
<feature type="compositionally biased region" description="Polar residues" evidence="1">
    <location>
        <begin position="252"/>
        <end position="261"/>
    </location>
</feature>
<dbReference type="AlphaFoldDB" id="A0A059J477"/>
<dbReference type="EMBL" id="AOKY01000343">
    <property type="protein sequence ID" value="KDB22655.1"/>
    <property type="molecule type" value="Genomic_DNA"/>
</dbReference>
<comment type="caution">
    <text evidence="2">The sequence shown here is derived from an EMBL/GenBank/DDBJ whole genome shotgun (WGS) entry which is preliminary data.</text>
</comment>
<feature type="compositionally biased region" description="Basic and acidic residues" evidence="1">
    <location>
        <begin position="277"/>
        <end position="288"/>
    </location>
</feature>
<dbReference type="InterPro" id="IPR013887">
    <property type="entry name" value="UPF0592"/>
</dbReference>
<name>A0A059J477_TRIIM</name>
<feature type="compositionally biased region" description="Low complexity" evidence="1">
    <location>
        <begin position="89"/>
        <end position="149"/>
    </location>
</feature>
<feature type="region of interest" description="Disordered" evidence="1">
    <location>
        <begin position="950"/>
        <end position="974"/>
    </location>
</feature>
<dbReference type="Proteomes" id="UP000024533">
    <property type="component" value="Unassembled WGS sequence"/>
</dbReference>
<dbReference type="HOGENOM" id="CLU_003877_1_1_1"/>
<gene>
    <name evidence="2" type="ORF">H109_05454</name>
</gene>
<feature type="compositionally biased region" description="Acidic residues" evidence="1">
    <location>
        <begin position="1107"/>
        <end position="1117"/>
    </location>
</feature>
<organism evidence="2 3">
    <name type="scientific">Trichophyton interdigitale (strain MR816)</name>
    <dbReference type="NCBI Taxonomy" id="1215338"/>
    <lineage>
        <taxon>Eukaryota</taxon>
        <taxon>Fungi</taxon>
        <taxon>Dikarya</taxon>
        <taxon>Ascomycota</taxon>
        <taxon>Pezizomycotina</taxon>
        <taxon>Eurotiomycetes</taxon>
        <taxon>Eurotiomycetidae</taxon>
        <taxon>Onygenales</taxon>
        <taxon>Arthrodermataceae</taxon>
        <taxon>Trichophyton</taxon>
    </lineage>
</organism>
<dbReference type="STRING" id="1215338.A0A059J477"/>
<dbReference type="PANTHER" id="PTHR37988">
    <property type="entry name" value="UPF0592 MEMBRANE PROTEIN C7D4.03C"/>
    <property type="match status" value="1"/>
</dbReference>
<proteinExistence type="predicted"/>
<dbReference type="PANTHER" id="PTHR37988:SF1">
    <property type="entry name" value="UPF0592 MEMBRANE PROTEIN C7D4.03C"/>
    <property type="match status" value="1"/>
</dbReference>
<protein>
    <submittedName>
        <fullName evidence="2">Uncharacterized protein</fullName>
    </submittedName>
</protein>
<feature type="region of interest" description="Disordered" evidence="1">
    <location>
        <begin position="986"/>
        <end position="1040"/>
    </location>
</feature>
<feature type="compositionally biased region" description="Basic and acidic residues" evidence="1">
    <location>
        <begin position="1"/>
        <end position="11"/>
    </location>
</feature>
<accession>A0A059J477</accession>
<dbReference type="OrthoDB" id="296767at2759"/>
<reference evidence="2 3" key="1">
    <citation type="submission" date="2014-02" db="EMBL/GenBank/DDBJ databases">
        <title>The Genome Sequence of Trichophyton interdigitale MR816.</title>
        <authorList>
            <consortium name="The Broad Institute Genomics Platform"/>
            <person name="Cuomo C.A."/>
            <person name="White T.C."/>
            <person name="Graser Y."/>
            <person name="Martinez-Rossi N."/>
            <person name="Heitman J."/>
            <person name="Young S.K."/>
            <person name="Zeng Q."/>
            <person name="Gargeya S."/>
            <person name="Abouelleil A."/>
            <person name="Alvarado L."/>
            <person name="Chapman S.B."/>
            <person name="Gainer-Dewar J."/>
            <person name="Goldberg J."/>
            <person name="Griggs A."/>
            <person name="Gujja S."/>
            <person name="Hansen M."/>
            <person name="Howarth C."/>
            <person name="Imamovic A."/>
            <person name="Larimer J."/>
            <person name="Martinez D."/>
            <person name="Murphy C."/>
            <person name="Pearson M.D."/>
            <person name="Persinoti G."/>
            <person name="Poon T."/>
            <person name="Priest M."/>
            <person name="Roberts A.D."/>
            <person name="Saif S."/>
            <person name="Shea T.D."/>
            <person name="Sykes S.N."/>
            <person name="Wortman J."/>
            <person name="Nusbaum C."/>
            <person name="Birren B."/>
        </authorList>
    </citation>
    <scope>NUCLEOTIDE SEQUENCE [LARGE SCALE GENOMIC DNA]</scope>
    <source>
        <strain evidence="2 3">MR816</strain>
    </source>
</reference>
<feature type="compositionally biased region" description="Polar residues" evidence="1">
    <location>
        <begin position="1121"/>
        <end position="1136"/>
    </location>
</feature>
<sequence>MPDQKSSKDGSRSSPELGRSASYIHIPELLDDSETASIKRTISEVNLSQLATDTQSPTQSIDFETGKSILRQASLREKAGRRPLRNSKNNNNNTATGAATTTTAPTASTTSTTTTTTAAAAAADTTTTTTTTTTATTDNTSTSSNNTPSVNPSVEVTAAPRVSTERTRKAFSKPSFANLTLKPWKTSRSPSPAPIQSTSPSPSSSPSPDPKPVSSVATSSSVTSTLSVKTTDAGSLTTTATTSTSDSASTSPIESSGTTTPKRGRRPASIVSLKGKSHAESKSNRDSSQHSLRRRSSWDRLVASVSLSGSKQDVPPVPQVPVSQTSRAKPESPKKRDELWHVFRGLDVDYQKFASKSTPLKVNVLRSSFLPVLSRILNHPSNHNLRPEDLDRRTNILNRWWTGLLELLNGRNGQSITGTDRPVYLESIVAIMTRPEWRVPFQSNVSGSSSTSTSRVDLAARSYTSLETTGSDFLAESIHHNIRNTFNQNLLSQVGYSIDRMSVRHTPASLVSFCGKTCAYAFFFCPDVANVLVKLWNISPTLLRNVINEFDPGHDHVLRGVMAEEISSQFPPAVRNLAFSGHSSFLRALRSNTSVPLAAAQINWFGPWAPRWAGRDTDLFFVFLKHFYLLITDLLPSISDMSKRIYVPGFIPVHAQMLIVLQNTLSKHTGLQPTDALHSTATATFDDLLDGAETSASLPLRQTNSLILMSESRLIMTLRDFLADSSMQQLTKQLFIESFCKILKLGARKTSLYDHNACFALCDFVEELIPILPPYCRTNDVSDPLDWDFWLDVCLEMLKSNNSLTEVRTFAFIFTGWAEINHDIRRKERLCLDILLSSALFTQYFNHWSPMVRGYYHRLICWRLARHDGTQQSELDIRIYQTLLDKLGHIWEQFVAHQSIAEKGLVAPVSTAPCTPAPGRRLIIIRNDYFPPAPSMFVCLDNILPPSMAIRPHNGESSNKAQSSTAEAESTSPQLKKTWKMLRTIFKGNSNPKPGEVTPPGSSSPETASTTTASEGRNAGEHPKEDGTSPGPESGSSATPRQAYTFRFCLEWIDRQRWPSRNRQLYPPSLPAPARLFLHALQKPPVNISDSSSGSRSHSRAGTGSEDSSETDSAAEEPDSRVTSKTIAPRPNNVSKNLFTARVHPASNGQMNKYAGRALAEWAMVVSECDNFFERRRDEGVPCDRLVEVPTLGADSFRK</sequence>
<feature type="region of interest" description="Disordered" evidence="1">
    <location>
        <begin position="1"/>
        <end position="26"/>
    </location>
</feature>
<feature type="compositionally biased region" description="Low complexity" evidence="1">
    <location>
        <begin position="1089"/>
        <end position="1106"/>
    </location>
</feature>
<evidence type="ECO:0000313" key="3">
    <source>
        <dbReference type="Proteomes" id="UP000024533"/>
    </source>
</evidence>
<feature type="compositionally biased region" description="Low complexity" evidence="1">
    <location>
        <begin position="963"/>
        <end position="972"/>
    </location>
</feature>
<feature type="compositionally biased region" description="Polar residues" evidence="1">
    <location>
        <begin position="46"/>
        <end position="62"/>
    </location>
</feature>
<feature type="compositionally biased region" description="Basic and acidic residues" evidence="1">
    <location>
        <begin position="1018"/>
        <end position="1027"/>
    </location>
</feature>
<keyword evidence="3" id="KW-1185">Reference proteome</keyword>
<feature type="region of interest" description="Disordered" evidence="1">
    <location>
        <begin position="46"/>
        <end position="336"/>
    </location>
</feature>
<evidence type="ECO:0000313" key="2">
    <source>
        <dbReference type="EMBL" id="KDB22655.1"/>
    </source>
</evidence>
<feature type="region of interest" description="Disordered" evidence="1">
    <location>
        <begin position="1085"/>
        <end position="1136"/>
    </location>
</feature>
<dbReference type="Pfam" id="PF08578">
    <property type="entry name" value="DUF1765"/>
    <property type="match status" value="1"/>
</dbReference>